<dbReference type="GO" id="GO:0001732">
    <property type="term" value="P:formation of cytoplasmic translation initiation complex"/>
    <property type="evidence" value="ECO:0007669"/>
    <property type="project" value="TreeGrafter"/>
</dbReference>
<feature type="compositionally biased region" description="Basic residues" evidence="6">
    <location>
        <begin position="183"/>
        <end position="206"/>
    </location>
</feature>
<dbReference type="SMART" id="SM00515">
    <property type="entry name" value="eIF5C"/>
    <property type="match status" value="1"/>
</dbReference>
<dbReference type="AlphaFoldDB" id="A0A976FI46"/>
<dbReference type="RefSeq" id="XP_067816545.1">
    <property type="nucleotide sequence ID" value="XM_067962236.1"/>
</dbReference>
<reference evidence="8 9" key="1">
    <citation type="journal article" date="2021" name="Genome Biol.">
        <title>AFLAP: assembly-free linkage analysis pipeline using k-mers from genome sequencing data.</title>
        <authorList>
            <person name="Fletcher K."/>
            <person name="Zhang L."/>
            <person name="Gil J."/>
            <person name="Han R."/>
            <person name="Cavanaugh K."/>
            <person name="Michelmore R."/>
        </authorList>
    </citation>
    <scope>NUCLEOTIDE SEQUENCE [LARGE SCALE GENOMIC DNA]</scope>
    <source>
        <strain evidence="8 9">SF5</strain>
    </source>
</reference>
<dbReference type="GO" id="GO:0071074">
    <property type="term" value="F:eukaryotic initiation factor eIF2 binding"/>
    <property type="evidence" value="ECO:0007669"/>
    <property type="project" value="TreeGrafter"/>
</dbReference>
<dbReference type="Pfam" id="PF02020">
    <property type="entry name" value="W2"/>
    <property type="match status" value="1"/>
</dbReference>
<dbReference type="EMBL" id="SHOA02000014">
    <property type="protein sequence ID" value="TDH67046.1"/>
    <property type="molecule type" value="Genomic_DNA"/>
</dbReference>
<feature type="region of interest" description="Disordered" evidence="6">
    <location>
        <begin position="152"/>
        <end position="218"/>
    </location>
</feature>
<comment type="caution">
    <text evidence="8">The sequence shown here is derived from an EMBL/GenBank/DDBJ whole genome shotgun (WGS) entry which is preliminary data.</text>
</comment>
<protein>
    <recommendedName>
        <fullName evidence="7">W2 domain-containing protein</fullName>
    </recommendedName>
</protein>
<dbReference type="InterPro" id="IPR002735">
    <property type="entry name" value="Transl_init_fac_IF2/IF5_dom"/>
</dbReference>
<organism evidence="8 9">
    <name type="scientific">Bremia lactucae</name>
    <name type="common">Lettuce downy mildew</name>
    <dbReference type="NCBI Taxonomy" id="4779"/>
    <lineage>
        <taxon>Eukaryota</taxon>
        <taxon>Sar</taxon>
        <taxon>Stramenopiles</taxon>
        <taxon>Oomycota</taxon>
        <taxon>Peronosporomycetes</taxon>
        <taxon>Peronosporales</taxon>
        <taxon>Peronosporaceae</taxon>
        <taxon>Bremia</taxon>
    </lineage>
</organism>
<dbReference type="Gene3D" id="3.30.30.170">
    <property type="match status" value="1"/>
</dbReference>
<evidence type="ECO:0000256" key="5">
    <source>
        <dbReference type="ARBA" id="ARBA00023134"/>
    </source>
</evidence>
<feature type="domain" description="W2" evidence="7">
    <location>
        <begin position="272"/>
        <end position="435"/>
    </location>
</feature>
<proteinExistence type="inferred from homology"/>
<keyword evidence="9" id="KW-1185">Reference proteome</keyword>
<sequence>MSLMNIAGTQSVEDPEYRYKMPRLLAKIEGRGNGIKTLVVNCADIATSLHRSTAEVCKFFGCELGAQSKYDDKTDRAIVNGAFEAGLMQQHLTKYIEGFVLCPGCRLPETKYKFKGQLIFHKCYACGAVEPVDMNHKLTTFIFKEHTAAKRSSKDEKKKKDKKKDKKDKKIGSDDPEDEVGTKKKKEKKEKKDKKDKKDKKKRHSKDKSLDKEPLGSEDDEVVWHTDLSAEAVAARAAEAEAIEAAAAAAMASAAAAEEVVATLDNLQVDDENALDLAVSNLQRFLTTSSSPPEVFDELCRQQINSALPVTDRLVIFFRSALTEAILTSNQVSKYAPVFAKLMEGHHSQYQLLALAEHFCAVKYPTLLSAYPIVLKLLYDQDLLEEECLVAWASKGIRKEYAHWEVTEEVAGQLQTLLQPFIEWLANAEEESEESDDES</sequence>
<keyword evidence="3" id="KW-0547">Nucleotide-binding</keyword>
<gene>
    <name evidence="8" type="ORF">CCR75_004146</name>
</gene>
<dbReference type="Pfam" id="PF01873">
    <property type="entry name" value="eIF-5_eIF-2B"/>
    <property type="match status" value="1"/>
</dbReference>
<evidence type="ECO:0000256" key="1">
    <source>
        <dbReference type="ARBA" id="ARBA00010397"/>
    </source>
</evidence>
<evidence type="ECO:0000259" key="7">
    <source>
        <dbReference type="PROSITE" id="PS51363"/>
    </source>
</evidence>
<evidence type="ECO:0000256" key="3">
    <source>
        <dbReference type="ARBA" id="ARBA00022741"/>
    </source>
</evidence>
<dbReference type="PROSITE" id="PS51363">
    <property type="entry name" value="W2"/>
    <property type="match status" value="1"/>
</dbReference>
<dbReference type="SUPFAM" id="SSF75689">
    <property type="entry name" value="Zinc-binding domain of translation initiation factor 2 beta"/>
    <property type="match status" value="1"/>
</dbReference>
<dbReference type="KEGG" id="blac:94347907"/>
<evidence type="ECO:0000256" key="6">
    <source>
        <dbReference type="SAM" id="MobiDB-lite"/>
    </source>
</evidence>
<keyword evidence="2" id="KW-0396">Initiation factor</keyword>
<evidence type="ECO:0000313" key="9">
    <source>
        <dbReference type="Proteomes" id="UP000294530"/>
    </source>
</evidence>
<dbReference type="InterPro" id="IPR045196">
    <property type="entry name" value="IF2/IF5"/>
</dbReference>
<dbReference type="FunFam" id="2.20.25.350:FF:000001">
    <property type="entry name" value="Eukaryotic translation initiation factor 5"/>
    <property type="match status" value="1"/>
</dbReference>
<accession>A0A976FI46</accession>
<dbReference type="PANTHER" id="PTHR23001">
    <property type="entry name" value="EUKARYOTIC TRANSLATION INITIATION FACTOR"/>
    <property type="match status" value="1"/>
</dbReference>
<keyword evidence="4" id="KW-0648">Protein biosynthesis</keyword>
<dbReference type="CDD" id="cd11561">
    <property type="entry name" value="W2_eIF5"/>
    <property type="match status" value="1"/>
</dbReference>
<dbReference type="SMART" id="SM00653">
    <property type="entry name" value="eIF2B_5"/>
    <property type="match status" value="1"/>
</dbReference>
<name>A0A976FI46_BRELC</name>
<dbReference type="Gene3D" id="1.25.40.180">
    <property type="match status" value="1"/>
</dbReference>
<evidence type="ECO:0000256" key="2">
    <source>
        <dbReference type="ARBA" id="ARBA00022540"/>
    </source>
</evidence>
<dbReference type="GeneID" id="94347907"/>
<dbReference type="OrthoDB" id="10250831at2759"/>
<dbReference type="InterPro" id="IPR016190">
    <property type="entry name" value="Transl_init_fac_IF2/IF5_Zn-bd"/>
</dbReference>
<comment type="similarity">
    <text evidence="1">Belongs to the eIF-2-beta/eIF-5 family.</text>
</comment>
<dbReference type="SUPFAM" id="SSF100966">
    <property type="entry name" value="Translation initiation factor 2 beta, aIF2beta, N-terminal domain"/>
    <property type="match status" value="1"/>
</dbReference>
<dbReference type="InterPro" id="IPR016024">
    <property type="entry name" value="ARM-type_fold"/>
</dbReference>
<dbReference type="InterPro" id="IPR016189">
    <property type="entry name" value="Transl_init_fac_IF2/IF5_N"/>
</dbReference>
<dbReference type="PANTHER" id="PTHR23001:SF7">
    <property type="entry name" value="EUKARYOTIC TRANSLATION INITIATION FACTOR 5"/>
    <property type="match status" value="1"/>
</dbReference>
<dbReference type="SUPFAM" id="SSF48371">
    <property type="entry name" value="ARM repeat"/>
    <property type="match status" value="1"/>
</dbReference>
<dbReference type="GO" id="GO:0005092">
    <property type="term" value="F:GDP-dissociation inhibitor activity"/>
    <property type="evidence" value="ECO:0007669"/>
    <property type="project" value="TreeGrafter"/>
</dbReference>
<evidence type="ECO:0000256" key="4">
    <source>
        <dbReference type="ARBA" id="ARBA00022917"/>
    </source>
</evidence>
<evidence type="ECO:0000313" key="8">
    <source>
        <dbReference type="EMBL" id="TDH67046.1"/>
    </source>
</evidence>
<dbReference type="Gene3D" id="2.20.25.350">
    <property type="match status" value="1"/>
</dbReference>
<dbReference type="InterPro" id="IPR003307">
    <property type="entry name" value="W2_domain"/>
</dbReference>
<dbReference type="GO" id="GO:0005525">
    <property type="term" value="F:GTP binding"/>
    <property type="evidence" value="ECO:0007669"/>
    <property type="project" value="UniProtKB-KW"/>
</dbReference>
<dbReference type="Proteomes" id="UP000294530">
    <property type="component" value="Unassembled WGS sequence"/>
</dbReference>
<dbReference type="FunFam" id="3.30.30.170:FF:000002">
    <property type="entry name" value="Eukaryotic translation initiation factor 5"/>
    <property type="match status" value="1"/>
</dbReference>
<dbReference type="GO" id="GO:0005829">
    <property type="term" value="C:cytosol"/>
    <property type="evidence" value="ECO:0007669"/>
    <property type="project" value="TreeGrafter"/>
</dbReference>
<dbReference type="GO" id="GO:0003743">
    <property type="term" value="F:translation initiation factor activity"/>
    <property type="evidence" value="ECO:0007669"/>
    <property type="project" value="UniProtKB-KW"/>
</dbReference>
<keyword evidence="5" id="KW-0342">GTP-binding</keyword>